<evidence type="ECO:0000313" key="12">
    <source>
        <dbReference type="EMBL" id="MFD2207944.1"/>
    </source>
</evidence>
<evidence type="ECO:0000313" key="13">
    <source>
        <dbReference type="Proteomes" id="UP001597294"/>
    </source>
</evidence>
<dbReference type="EC" id="5.1.3.2" evidence="5 10"/>
<keyword evidence="7 10" id="KW-0520">NAD</keyword>
<dbReference type="RefSeq" id="WP_380255085.1">
    <property type="nucleotide sequence ID" value="NZ_JBHUII010000013.1"/>
</dbReference>
<dbReference type="Gene3D" id="3.40.50.720">
    <property type="entry name" value="NAD(P)-binding Rossmann-like Domain"/>
    <property type="match status" value="1"/>
</dbReference>
<comment type="pathway">
    <text evidence="3 10">Carbohydrate metabolism; galactose metabolism.</text>
</comment>
<comment type="catalytic activity">
    <reaction evidence="1 10">
        <text>UDP-alpha-D-glucose = UDP-alpha-D-galactose</text>
        <dbReference type="Rhea" id="RHEA:22168"/>
        <dbReference type="ChEBI" id="CHEBI:58885"/>
        <dbReference type="ChEBI" id="CHEBI:66914"/>
        <dbReference type="EC" id="5.1.3.2"/>
    </reaction>
</comment>
<dbReference type="InterPro" id="IPR036291">
    <property type="entry name" value="NAD(P)-bd_dom_sf"/>
</dbReference>
<sequence length="325" mass="35529">MTTVIVTGGAGYIGSHAAKLLEKAGYNPVVYDDLSTGHEWAVKWGPLEIGSIGDSERLVGVMERYKPDAVFHFAAQCLVGESMQKPLSYYNKNVGETITLLQAMKQARCHKLIFSSSCATFGEPEVDLITEDTIQQPINPYGRSKLMIETILADAEKEFPLNSVILRYFNAAGGDPEAAIGEAHDPETHIIPIILQCALGTRDKVNIYGDDYLTPDGTCIRDYIHVTDLAEAHLLALKWLEAGKGSEHFNLGGGNGYSVYDVIEACRKITGHLIPTQICPRREGDPSKLIASVAKAKKSLCWSPKMSDISTIVADAWRWAQKSSA</sequence>
<evidence type="ECO:0000256" key="3">
    <source>
        <dbReference type="ARBA" id="ARBA00004947"/>
    </source>
</evidence>
<dbReference type="PANTHER" id="PTHR43725">
    <property type="entry name" value="UDP-GLUCOSE 4-EPIMERASE"/>
    <property type="match status" value="1"/>
</dbReference>
<dbReference type="EMBL" id="JBHUII010000013">
    <property type="protein sequence ID" value="MFD2207944.1"/>
    <property type="molecule type" value="Genomic_DNA"/>
</dbReference>
<evidence type="ECO:0000256" key="10">
    <source>
        <dbReference type="RuleBase" id="RU366046"/>
    </source>
</evidence>
<evidence type="ECO:0000259" key="11">
    <source>
        <dbReference type="Pfam" id="PF01370"/>
    </source>
</evidence>
<keyword evidence="13" id="KW-1185">Reference proteome</keyword>
<evidence type="ECO:0000256" key="9">
    <source>
        <dbReference type="ARBA" id="ARBA00023277"/>
    </source>
</evidence>
<dbReference type="NCBIfam" id="TIGR01179">
    <property type="entry name" value="galE"/>
    <property type="match status" value="1"/>
</dbReference>
<evidence type="ECO:0000256" key="1">
    <source>
        <dbReference type="ARBA" id="ARBA00000083"/>
    </source>
</evidence>
<reference evidence="13" key="1">
    <citation type="journal article" date="2019" name="Int. J. Syst. Evol. Microbiol.">
        <title>The Global Catalogue of Microorganisms (GCM) 10K type strain sequencing project: providing services to taxonomists for standard genome sequencing and annotation.</title>
        <authorList>
            <consortium name="The Broad Institute Genomics Platform"/>
            <consortium name="The Broad Institute Genome Sequencing Center for Infectious Disease"/>
            <person name="Wu L."/>
            <person name="Ma J."/>
        </authorList>
    </citation>
    <scope>NUCLEOTIDE SEQUENCE [LARGE SCALE GENOMIC DNA]</scope>
    <source>
        <strain evidence="13">CGMCC 4.7192</strain>
    </source>
</reference>
<dbReference type="PANTHER" id="PTHR43725:SF53">
    <property type="entry name" value="UDP-ARABINOSE 4-EPIMERASE 1"/>
    <property type="match status" value="1"/>
</dbReference>
<feature type="domain" description="NAD-dependent epimerase/dehydratase" evidence="11">
    <location>
        <begin position="4"/>
        <end position="252"/>
    </location>
</feature>
<gene>
    <name evidence="12" type="primary">galE</name>
    <name evidence="12" type="ORF">ACFSKO_20195</name>
</gene>
<evidence type="ECO:0000256" key="5">
    <source>
        <dbReference type="ARBA" id="ARBA00013189"/>
    </source>
</evidence>
<dbReference type="Proteomes" id="UP001597294">
    <property type="component" value="Unassembled WGS sequence"/>
</dbReference>
<dbReference type="Gene3D" id="3.90.25.10">
    <property type="entry name" value="UDP-galactose 4-epimerase, domain 1"/>
    <property type="match status" value="1"/>
</dbReference>
<proteinExistence type="inferred from homology"/>
<evidence type="ECO:0000256" key="2">
    <source>
        <dbReference type="ARBA" id="ARBA00001911"/>
    </source>
</evidence>
<accession>A0ABW5BSM5</accession>
<dbReference type="CDD" id="cd05247">
    <property type="entry name" value="UDP_G4E_1_SDR_e"/>
    <property type="match status" value="1"/>
</dbReference>
<evidence type="ECO:0000256" key="7">
    <source>
        <dbReference type="ARBA" id="ARBA00023027"/>
    </source>
</evidence>
<organism evidence="12 13">
    <name type="scientific">Kiloniella antarctica</name>
    <dbReference type="NCBI Taxonomy" id="1550907"/>
    <lineage>
        <taxon>Bacteria</taxon>
        <taxon>Pseudomonadati</taxon>
        <taxon>Pseudomonadota</taxon>
        <taxon>Alphaproteobacteria</taxon>
        <taxon>Rhodospirillales</taxon>
        <taxon>Kiloniellaceae</taxon>
        <taxon>Kiloniella</taxon>
    </lineage>
</organism>
<comment type="similarity">
    <text evidence="4 10">Belongs to the NAD(P)-dependent epimerase/dehydratase family.</text>
</comment>
<keyword evidence="8 10" id="KW-0413">Isomerase</keyword>
<comment type="caution">
    <text evidence="12">The sequence shown here is derived from an EMBL/GenBank/DDBJ whole genome shotgun (WGS) entry which is preliminary data.</text>
</comment>
<dbReference type="Pfam" id="PF01370">
    <property type="entry name" value="Epimerase"/>
    <property type="match status" value="1"/>
</dbReference>
<dbReference type="GO" id="GO:0003978">
    <property type="term" value="F:UDP-glucose 4-epimerase activity"/>
    <property type="evidence" value="ECO:0007669"/>
    <property type="project" value="UniProtKB-EC"/>
</dbReference>
<comment type="cofactor">
    <cofactor evidence="2 10">
        <name>NAD(+)</name>
        <dbReference type="ChEBI" id="CHEBI:57540"/>
    </cofactor>
</comment>
<evidence type="ECO:0000256" key="6">
    <source>
        <dbReference type="ARBA" id="ARBA00018569"/>
    </source>
</evidence>
<dbReference type="InterPro" id="IPR005886">
    <property type="entry name" value="UDP_G4E"/>
</dbReference>
<dbReference type="InterPro" id="IPR001509">
    <property type="entry name" value="Epimerase_deHydtase"/>
</dbReference>
<dbReference type="SUPFAM" id="SSF51735">
    <property type="entry name" value="NAD(P)-binding Rossmann-fold domains"/>
    <property type="match status" value="1"/>
</dbReference>
<evidence type="ECO:0000256" key="8">
    <source>
        <dbReference type="ARBA" id="ARBA00023235"/>
    </source>
</evidence>
<comment type="subunit">
    <text evidence="10">Homodimer.</text>
</comment>
<evidence type="ECO:0000256" key="4">
    <source>
        <dbReference type="ARBA" id="ARBA00007637"/>
    </source>
</evidence>
<protein>
    <recommendedName>
        <fullName evidence="6 10">UDP-glucose 4-epimerase</fullName>
        <ecNumber evidence="5 10">5.1.3.2</ecNumber>
    </recommendedName>
</protein>
<name>A0ABW5BSM5_9PROT</name>
<keyword evidence="9 10" id="KW-0119">Carbohydrate metabolism</keyword>